<dbReference type="EMBL" id="VUNH01000009">
    <property type="protein sequence ID" value="MST56081.1"/>
    <property type="molecule type" value="Genomic_DNA"/>
</dbReference>
<evidence type="ECO:0000256" key="2">
    <source>
        <dbReference type="ARBA" id="ARBA00022741"/>
    </source>
</evidence>
<dbReference type="RefSeq" id="WP_154529169.1">
    <property type="nucleotide sequence ID" value="NZ_JAXDZJ010000030.1"/>
</dbReference>
<dbReference type="InterPro" id="IPR003439">
    <property type="entry name" value="ABC_transporter-like_ATP-bd"/>
</dbReference>
<dbReference type="InterPro" id="IPR027417">
    <property type="entry name" value="P-loop_NTPase"/>
</dbReference>
<dbReference type="InterPro" id="IPR003593">
    <property type="entry name" value="AAA+_ATPase"/>
</dbReference>
<dbReference type="SUPFAM" id="SSF52540">
    <property type="entry name" value="P-loop containing nucleoside triphosphate hydrolases"/>
    <property type="match status" value="1"/>
</dbReference>
<organism evidence="5 6">
    <name type="scientific">Pyramidobacter porci</name>
    <dbReference type="NCBI Taxonomy" id="2605789"/>
    <lineage>
        <taxon>Bacteria</taxon>
        <taxon>Thermotogati</taxon>
        <taxon>Synergistota</taxon>
        <taxon>Synergistia</taxon>
        <taxon>Synergistales</taxon>
        <taxon>Dethiosulfovibrionaceae</taxon>
        <taxon>Pyramidobacter</taxon>
    </lineage>
</organism>
<dbReference type="AlphaFoldDB" id="A0A6L5YCT3"/>
<dbReference type="InterPro" id="IPR017871">
    <property type="entry name" value="ABC_transporter-like_CS"/>
</dbReference>
<dbReference type="GO" id="GO:0005524">
    <property type="term" value="F:ATP binding"/>
    <property type="evidence" value="ECO:0007669"/>
    <property type="project" value="UniProtKB-KW"/>
</dbReference>
<keyword evidence="2" id="KW-0547">Nucleotide-binding</keyword>
<feature type="domain" description="ABC transporter" evidence="4">
    <location>
        <begin position="3"/>
        <end position="231"/>
    </location>
</feature>
<dbReference type="GO" id="GO:0016887">
    <property type="term" value="F:ATP hydrolysis activity"/>
    <property type="evidence" value="ECO:0007669"/>
    <property type="project" value="InterPro"/>
</dbReference>
<dbReference type="SMART" id="SM00382">
    <property type="entry name" value="AAA"/>
    <property type="match status" value="1"/>
</dbReference>
<dbReference type="InterPro" id="IPR015854">
    <property type="entry name" value="ABC_transpr_LolD-like"/>
</dbReference>
<dbReference type="GO" id="GO:0005886">
    <property type="term" value="C:plasma membrane"/>
    <property type="evidence" value="ECO:0007669"/>
    <property type="project" value="UniProtKB-ARBA"/>
</dbReference>
<dbReference type="GO" id="GO:0022857">
    <property type="term" value="F:transmembrane transporter activity"/>
    <property type="evidence" value="ECO:0007669"/>
    <property type="project" value="TreeGrafter"/>
</dbReference>
<name>A0A6L5YCT3_9BACT</name>
<protein>
    <submittedName>
        <fullName evidence="5">ATP-binding cassette domain-containing protein</fullName>
    </submittedName>
</protein>
<keyword evidence="6" id="KW-1185">Reference proteome</keyword>
<dbReference type="PANTHER" id="PTHR24220">
    <property type="entry name" value="IMPORT ATP-BINDING PROTEIN"/>
    <property type="match status" value="1"/>
</dbReference>
<evidence type="ECO:0000256" key="1">
    <source>
        <dbReference type="ARBA" id="ARBA00005417"/>
    </source>
</evidence>
<comment type="caution">
    <text evidence="5">The sequence shown here is derived from an EMBL/GenBank/DDBJ whole genome shotgun (WGS) entry which is preliminary data.</text>
</comment>
<accession>A0A6L5YCT3</accession>
<evidence type="ECO:0000313" key="5">
    <source>
        <dbReference type="EMBL" id="MST56081.1"/>
    </source>
</evidence>
<dbReference type="Gene3D" id="3.40.50.300">
    <property type="entry name" value="P-loop containing nucleotide triphosphate hydrolases"/>
    <property type="match status" value="1"/>
</dbReference>
<dbReference type="Pfam" id="PF00005">
    <property type="entry name" value="ABC_tran"/>
    <property type="match status" value="1"/>
</dbReference>
<proteinExistence type="inferred from homology"/>
<keyword evidence="3 5" id="KW-0067">ATP-binding</keyword>
<evidence type="ECO:0000259" key="4">
    <source>
        <dbReference type="PROSITE" id="PS50893"/>
    </source>
</evidence>
<dbReference type="PANTHER" id="PTHR24220:SF470">
    <property type="entry name" value="CELL DIVISION ATP-BINDING PROTEIN FTSE"/>
    <property type="match status" value="1"/>
</dbReference>
<dbReference type="PROSITE" id="PS00211">
    <property type="entry name" value="ABC_TRANSPORTER_1"/>
    <property type="match status" value="1"/>
</dbReference>
<evidence type="ECO:0000313" key="6">
    <source>
        <dbReference type="Proteomes" id="UP000473699"/>
    </source>
</evidence>
<gene>
    <name evidence="5" type="ORF">FYJ74_08560</name>
</gene>
<dbReference type="PROSITE" id="PS50893">
    <property type="entry name" value="ABC_TRANSPORTER_2"/>
    <property type="match status" value="1"/>
</dbReference>
<comment type="similarity">
    <text evidence="1">Belongs to the ABC transporter superfamily.</text>
</comment>
<reference evidence="5 6" key="1">
    <citation type="submission" date="2019-08" db="EMBL/GenBank/DDBJ databases">
        <title>In-depth cultivation of the pig gut microbiome towards novel bacterial diversity and tailored functional studies.</title>
        <authorList>
            <person name="Wylensek D."/>
            <person name="Hitch T.C.A."/>
            <person name="Clavel T."/>
        </authorList>
    </citation>
    <scope>NUCLEOTIDE SEQUENCE [LARGE SCALE GENOMIC DNA]</scope>
    <source>
        <strain evidence="5 6">SM-530-WT-4B</strain>
    </source>
</reference>
<evidence type="ECO:0000256" key="3">
    <source>
        <dbReference type="ARBA" id="ARBA00022840"/>
    </source>
</evidence>
<dbReference type="FunFam" id="3.40.50.300:FF:000056">
    <property type="entry name" value="Cell division ATP-binding protein FtsE"/>
    <property type="match status" value="1"/>
</dbReference>
<sequence length="231" mass="25918">MEIHINGLTKIFSPNIQALSDIYLDISEGEFVYLIGTTGSGKTTLMRMLTREVLPTRGQVSLDGIDLRRLSSSSLPYFRRDIGVVFQDYKLLPNLTAWENVAFVLEVCGVPRAEARERTDDVIDKVGLWNRRGLMPDQLSGGEQQRVAIARAIVNAPRLFLADEPTGNLDVHTAEYVMKLLLSIHAAGTTVIVATHDQHLVDTYRQRVVELHMGRLVRDEREGRYSISGDL</sequence>
<dbReference type="Proteomes" id="UP000473699">
    <property type="component" value="Unassembled WGS sequence"/>
</dbReference>